<organism evidence="1 2">
    <name type="scientific">Liparis tanakae</name>
    <name type="common">Tanaka's snailfish</name>
    <dbReference type="NCBI Taxonomy" id="230148"/>
    <lineage>
        <taxon>Eukaryota</taxon>
        <taxon>Metazoa</taxon>
        <taxon>Chordata</taxon>
        <taxon>Craniata</taxon>
        <taxon>Vertebrata</taxon>
        <taxon>Euteleostomi</taxon>
        <taxon>Actinopterygii</taxon>
        <taxon>Neopterygii</taxon>
        <taxon>Teleostei</taxon>
        <taxon>Neoteleostei</taxon>
        <taxon>Acanthomorphata</taxon>
        <taxon>Eupercaria</taxon>
        <taxon>Perciformes</taxon>
        <taxon>Cottioidei</taxon>
        <taxon>Cottales</taxon>
        <taxon>Liparidae</taxon>
        <taxon>Liparis</taxon>
    </lineage>
</organism>
<gene>
    <name evidence="1" type="ORF">EYF80_044713</name>
</gene>
<dbReference type="EMBL" id="SRLO01000867">
    <property type="protein sequence ID" value="TNN45099.1"/>
    <property type="molecule type" value="Genomic_DNA"/>
</dbReference>
<proteinExistence type="predicted"/>
<name>A0A4Z2FV91_9TELE</name>
<evidence type="ECO:0000313" key="1">
    <source>
        <dbReference type="EMBL" id="TNN45099.1"/>
    </source>
</evidence>
<dbReference type="Proteomes" id="UP000314294">
    <property type="component" value="Unassembled WGS sequence"/>
</dbReference>
<evidence type="ECO:0000313" key="2">
    <source>
        <dbReference type="Proteomes" id="UP000314294"/>
    </source>
</evidence>
<dbReference type="AlphaFoldDB" id="A0A4Z2FV91"/>
<reference evidence="1 2" key="1">
    <citation type="submission" date="2019-03" db="EMBL/GenBank/DDBJ databases">
        <title>First draft genome of Liparis tanakae, snailfish: a comprehensive survey of snailfish specific genes.</title>
        <authorList>
            <person name="Kim W."/>
            <person name="Song I."/>
            <person name="Jeong J.-H."/>
            <person name="Kim D."/>
            <person name="Kim S."/>
            <person name="Ryu S."/>
            <person name="Song J.Y."/>
            <person name="Lee S.K."/>
        </authorList>
    </citation>
    <scope>NUCLEOTIDE SEQUENCE [LARGE SCALE GENOMIC DNA]</scope>
    <source>
        <tissue evidence="1">Muscle</tissue>
    </source>
</reference>
<sequence>MERSSVALEQLDGLFPRNCRDQEVSSFNRSSDKACDFWKETSLSRFFEKGNFLAPQVVSEISVAEIYNTLQLTLPEQSRLMNGTISETENACCLFGVHKPSPRRGETLK</sequence>
<comment type="caution">
    <text evidence="1">The sequence shown here is derived from an EMBL/GenBank/DDBJ whole genome shotgun (WGS) entry which is preliminary data.</text>
</comment>
<protein>
    <submittedName>
        <fullName evidence="1">Uncharacterized protein</fullName>
    </submittedName>
</protein>
<accession>A0A4Z2FV91</accession>
<keyword evidence="2" id="KW-1185">Reference proteome</keyword>